<dbReference type="PROSITE" id="PS51374">
    <property type="entry name" value="NDPK_LIKE"/>
    <property type="match status" value="3"/>
</dbReference>
<dbReference type="CDD" id="cd04416">
    <property type="entry name" value="NDPk_TX"/>
    <property type="match status" value="3"/>
</dbReference>
<dbReference type="GO" id="GO:0097598">
    <property type="term" value="C:sperm cytoplasmic droplet"/>
    <property type="evidence" value="ECO:0007669"/>
    <property type="project" value="Ensembl"/>
</dbReference>
<dbReference type="GO" id="GO:0006308">
    <property type="term" value="P:DNA catabolic process"/>
    <property type="evidence" value="ECO:0007669"/>
    <property type="project" value="Ensembl"/>
</dbReference>
<dbReference type="InterPro" id="IPR051766">
    <property type="entry name" value="TXND_domain-containing"/>
</dbReference>
<feature type="binding site" evidence="2">
    <location>
        <position position="620"/>
    </location>
    <ligand>
        <name>ATP</name>
        <dbReference type="ChEBI" id="CHEBI:30616"/>
    </ligand>
</feature>
<dbReference type="Pfam" id="PF00085">
    <property type="entry name" value="Thioredoxin"/>
    <property type="match status" value="1"/>
</dbReference>
<dbReference type="Ensembl" id="ENSMGAT00000013458.3">
    <property type="protein sequence ID" value="ENSMGAP00000012562.3"/>
    <property type="gene ID" value="ENSMGAG00000011969.3"/>
</dbReference>
<dbReference type="GeneTree" id="ENSGT00940000161182"/>
<dbReference type="GO" id="GO:0006183">
    <property type="term" value="P:GTP biosynthetic process"/>
    <property type="evidence" value="ECO:0007669"/>
    <property type="project" value="InterPro"/>
</dbReference>
<dbReference type="GO" id="GO:0036157">
    <property type="term" value="C:outer dynein arm"/>
    <property type="evidence" value="ECO:0007669"/>
    <property type="project" value="Ensembl"/>
</dbReference>
<feature type="binding site" evidence="2">
    <location>
        <position position="515"/>
    </location>
    <ligand>
        <name>ATP</name>
        <dbReference type="ChEBI" id="CHEBI:30616"/>
    </ligand>
</feature>
<feature type="binding site" evidence="2">
    <location>
        <position position="610"/>
    </location>
    <ligand>
        <name>ATP</name>
        <dbReference type="ChEBI" id="CHEBI:30616"/>
    </ligand>
</feature>
<proteinExistence type="inferred from homology"/>
<feature type="binding site" evidence="2">
    <location>
        <position position="596"/>
    </location>
    <ligand>
        <name>ATP</name>
        <dbReference type="ChEBI" id="CHEBI:30616"/>
    </ligand>
</feature>
<dbReference type="PRINTS" id="PR01243">
    <property type="entry name" value="NUCDPKINASE"/>
</dbReference>
<comment type="similarity">
    <text evidence="1 2 3">Belongs to the NDK family.</text>
</comment>
<comment type="caution">
    <text evidence="2">Lacks conserved residue(s) required for the propagation of feature annotation.</text>
</comment>
<dbReference type="SUPFAM" id="SSF54919">
    <property type="entry name" value="Nucleoside diphosphate kinase, NDK"/>
    <property type="match status" value="3"/>
</dbReference>
<dbReference type="SUPFAM" id="SSF52833">
    <property type="entry name" value="Thioredoxin-like"/>
    <property type="match status" value="1"/>
</dbReference>
<organism evidence="6 7">
    <name type="scientific">Meleagris gallopavo</name>
    <name type="common">Wild turkey</name>
    <dbReference type="NCBI Taxonomy" id="9103"/>
    <lineage>
        <taxon>Eukaryota</taxon>
        <taxon>Metazoa</taxon>
        <taxon>Chordata</taxon>
        <taxon>Craniata</taxon>
        <taxon>Vertebrata</taxon>
        <taxon>Euteleostomi</taxon>
        <taxon>Archelosauria</taxon>
        <taxon>Archosauria</taxon>
        <taxon>Dinosauria</taxon>
        <taxon>Saurischia</taxon>
        <taxon>Theropoda</taxon>
        <taxon>Coelurosauria</taxon>
        <taxon>Aves</taxon>
        <taxon>Neognathae</taxon>
        <taxon>Galloanserae</taxon>
        <taxon>Galliformes</taxon>
        <taxon>Phasianidae</taxon>
        <taxon>Meleagridinae</taxon>
        <taxon>Meleagris</taxon>
    </lineage>
</organism>
<dbReference type="InParanoid" id="G1NHB6"/>
<protein>
    <submittedName>
        <fullName evidence="6">NME/NM23 family member 8</fullName>
    </submittedName>
</protein>
<feature type="domain" description="Nucleoside diphosphate kinase-like" evidence="5">
    <location>
        <begin position="507"/>
        <end position="645"/>
    </location>
</feature>
<dbReference type="GO" id="GO:0008017">
    <property type="term" value="F:microtubule binding"/>
    <property type="evidence" value="ECO:0007669"/>
    <property type="project" value="Ensembl"/>
</dbReference>
<dbReference type="Proteomes" id="UP000001645">
    <property type="component" value="Chromosome 6"/>
</dbReference>
<dbReference type="GO" id="GO:0097228">
    <property type="term" value="C:sperm principal piece"/>
    <property type="evidence" value="ECO:0007669"/>
    <property type="project" value="Ensembl"/>
</dbReference>
<evidence type="ECO:0000313" key="6">
    <source>
        <dbReference type="Ensembl" id="ENSMGAP00000012562.3"/>
    </source>
</evidence>
<evidence type="ECO:0000256" key="4">
    <source>
        <dbReference type="SAM" id="MobiDB-lite"/>
    </source>
</evidence>
<dbReference type="InterPro" id="IPR036249">
    <property type="entry name" value="Thioredoxin-like_sf"/>
</dbReference>
<dbReference type="InterPro" id="IPR001564">
    <property type="entry name" value="Nucleoside_diP_kinase"/>
</dbReference>
<sequence>MLRPVVIFKPVTPQRMVLAFNLHLLGFGRGHWEALSDRQLLGPLGGFSGQVAVRAAGSCCQTGGLREMAGKKKGIQLQTTICNQNEWDEMLLTKGVVVIDVYQAWCGPCKAVVNLFRKLKNDFSEDDVLHFAVAEADSIETLQPFRNKCEPVFLFCVNGKIITIVRGANAPLLSKKVTELVQEEREILAGQKERPKVDELVFLEEKLSEESIEETVPEEEEVTYSVGIIKPDDVLEGRVEQIKQKIRNAGFGIAASEEKMLTEEQIREFYNKKREEPDFDDFVQFMMSGPCHILIITKKKATDTIPLWKELHEISESMPGEAEAEETDRLERTEESETISNICDVPDSLEDASRQLAFFFPNFDRKSTEQKFEKTLALIRPCVLRERRESIMKSIKDDGFEVAMQKEITLSEEQAREFYKEHENEDYFPALLEQMTSGPTLVLALTRQNAIAHWREMLGPKTIEEAKKKNPNSLRAKYAVDNLAINQLHGSSSLTDAQKELEFFFPQEHTLALIKPAAAKSHKDEIMQKVKDAGFTISKIKEEALTREMATQFYKDHEGKPFFEELVTCMTEGPSVVMVLTKENAVQEWRQLMGPTDPEVAKESYPESIRAQFAQNILSNAVHGSSNREHALESIEYVFGEIDID</sequence>
<reference evidence="6" key="2">
    <citation type="submission" date="2025-08" db="UniProtKB">
        <authorList>
            <consortium name="Ensembl"/>
        </authorList>
    </citation>
    <scope>IDENTIFICATION</scope>
</reference>
<dbReference type="SMART" id="SM00562">
    <property type="entry name" value="NDK"/>
    <property type="match status" value="3"/>
</dbReference>
<dbReference type="Gene3D" id="3.30.70.141">
    <property type="entry name" value="Nucleoside diphosphate kinase-like domain"/>
    <property type="match status" value="3"/>
</dbReference>
<dbReference type="GO" id="GO:0006241">
    <property type="term" value="P:CTP biosynthetic process"/>
    <property type="evidence" value="ECO:0007669"/>
    <property type="project" value="InterPro"/>
</dbReference>
<reference evidence="6" key="3">
    <citation type="submission" date="2025-09" db="UniProtKB">
        <authorList>
            <consortium name="Ensembl"/>
        </authorList>
    </citation>
    <scope>IDENTIFICATION</scope>
</reference>
<feature type="region of interest" description="Disordered" evidence="4">
    <location>
        <begin position="316"/>
        <end position="338"/>
    </location>
</feature>
<evidence type="ECO:0000313" key="7">
    <source>
        <dbReference type="Proteomes" id="UP000001645"/>
    </source>
</evidence>
<dbReference type="GO" id="GO:0008296">
    <property type="term" value="F:3'-5'-DNA exonuclease activity"/>
    <property type="evidence" value="ECO:0007669"/>
    <property type="project" value="Ensembl"/>
</dbReference>
<evidence type="ECO:0000256" key="2">
    <source>
        <dbReference type="PROSITE-ProRule" id="PRU00706"/>
    </source>
</evidence>
<dbReference type="PANTHER" id="PTHR46135">
    <property type="entry name" value="NME/NM23 FAMILY MEMBER 8"/>
    <property type="match status" value="1"/>
</dbReference>
<dbReference type="InterPro" id="IPR017937">
    <property type="entry name" value="Thioredoxin_CS"/>
</dbReference>
<dbReference type="PROSITE" id="PS00194">
    <property type="entry name" value="THIOREDOXIN_1"/>
    <property type="match status" value="1"/>
</dbReference>
<dbReference type="Gene3D" id="3.40.30.10">
    <property type="entry name" value="Glutaredoxin"/>
    <property type="match status" value="1"/>
</dbReference>
<accession>G1NHB6</accession>
<feature type="domain" description="Nucleoside diphosphate kinase-like" evidence="5">
    <location>
        <begin position="220"/>
        <end position="367"/>
    </location>
</feature>
<evidence type="ECO:0000256" key="3">
    <source>
        <dbReference type="RuleBase" id="RU004011"/>
    </source>
</evidence>
<feature type="binding site" evidence="2">
    <location>
        <position position="562"/>
    </location>
    <ligand>
        <name>ATP</name>
        <dbReference type="ChEBI" id="CHEBI:30616"/>
    </ligand>
</feature>
<keyword evidence="7" id="KW-1185">Reference proteome</keyword>
<dbReference type="GO" id="GO:0034614">
    <property type="term" value="P:cellular response to reactive oxygen species"/>
    <property type="evidence" value="ECO:0007669"/>
    <property type="project" value="Ensembl"/>
</dbReference>
<dbReference type="PANTHER" id="PTHR46135:SF3">
    <property type="entry name" value="NME_NM23 FAMILY MEMBER 8"/>
    <property type="match status" value="1"/>
</dbReference>
<dbReference type="GO" id="GO:0004550">
    <property type="term" value="F:nucleoside diphosphate kinase activity"/>
    <property type="evidence" value="ECO:0007669"/>
    <property type="project" value="InterPro"/>
</dbReference>
<evidence type="ECO:0000256" key="1">
    <source>
        <dbReference type="ARBA" id="ARBA00008142"/>
    </source>
</evidence>
<evidence type="ECO:0000259" key="5">
    <source>
        <dbReference type="SMART" id="SM00562"/>
    </source>
</evidence>
<feature type="active site" description="Pros-phosphohistidine intermediate" evidence="2">
    <location>
        <position position="623"/>
    </location>
</feature>
<dbReference type="CDD" id="cd02948">
    <property type="entry name" value="TRX_NDPK"/>
    <property type="match status" value="1"/>
</dbReference>
<dbReference type="Bgee" id="ENSMGAG00000011969">
    <property type="expression patterns" value="Expressed in testis and 1 other cell type or tissue"/>
</dbReference>
<dbReference type="GO" id="GO:0016607">
    <property type="term" value="C:nuclear speck"/>
    <property type="evidence" value="ECO:0007669"/>
    <property type="project" value="Ensembl"/>
</dbReference>
<feature type="binding site" evidence="2">
    <location>
        <position position="590"/>
    </location>
    <ligand>
        <name>ATP</name>
        <dbReference type="ChEBI" id="CHEBI:30616"/>
    </ligand>
</feature>
<feature type="active site" description="Pros-phosphohistidine intermediate" evidence="2">
    <location>
        <position position="489"/>
    </location>
</feature>
<dbReference type="GO" id="GO:0030317">
    <property type="term" value="P:flagellated sperm motility"/>
    <property type="evidence" value="ECO:0007669"/>
    <property type="project" value="Ensembl"/>
</dbReference>
<dbReference type="AlphaFoldDB" id="G1NHB6"/>
<dbReference type="GO" id="GO:0005829">
    <property type="term" value="C:cytosol"/>
    <property type="evidence" value="ECO:0007669"/>
    <property type="project" value="Ensembl"/>
</dbReference>
<dbReference type="GO" id="GO:0097225">
    <property type="term" value="C:sperm midpiece"/>
    <property type="evidence" value="ECO:0007669"/>
    <property type="project" value="Ensembl"/>
</dbReference>
<dbReference type="HOGENOM" id="CLU_016708_1_0_1"/>
<dbReference type="OrthoDB" id="10263751at2759"/>
<name>G1NHB6_MELGA</name>
<dbReference type="InterPro" id="IPR013766">
    <property type="entry name" value="Thioredoxin_domain"/>
</dbReference>
<gene>
    <name evidence="6" type="primary">NME8</name>
</gene>
<dbReference type="GO" id="GO:0006228">
    <property type="term" value="P:UTP biosynthetic process"/>
    <property type="evidence" value="ECO:0007669"/>
    <property type="project" value="InterPro"/>
</dbReference>
<feature type="domain" description="Nucleoside diphosphate kinase-like" evidence="5">
    <location>
        <begin position="372"/>
        <end position="506"/>
    </location>
</feature>
<dbReference type="InterPro" id="IPR036850">
    <property type="entry name" value="NDK-like_dom_sf"/>
</dbReference>
<dbReference type="GO" id="GO:0060271">
    <property type="term" value="P:cilium assembly"/>
    <property type="evidence" value="ECO:0007669"/>
    <property type="project" value="Ensembl"/>
</dbReference>
<dbReference type="InterPro" id="IPR034907">
    <property type="entry name" value="NDK-like_dom"/>
</dbReference>
<dbReference type="Pfam" id="PF00334">
    <property type="entry name" value="NDK"/>
    <property type="match status" value="2"/>
</dbReference>
<reference evidence="6 7" key="1">
    <citation type="journal article" date="2010" name="PLoS Biol.">
        <title>Multi-platform next-generation sequencing of the domestic turkey (Meleagris gallopavo): genome assembly and analysis.</title>
        <authorList>
            <person name="Dalloul R.A."/>
            <person name="Long J.A."/>
            <person name="Zimin A.V."/>
            <person name="Aslam L."/>
            <person name="Beal K."/>
            <person name="Blomberg L.A."/>
            <person name="Bouffard P."/>
            <person name="Burt D.W."/>
            <person name="Crasta O."/>
            <person name="Crooijmans R.P."/>
            <person name="Cooper K."/>
            <person name="Coulombe R.A."/>
            <person name="De S."/>
            <person name="Delany M.E."/>
            <person name="Dodgson J.B."/>
            <person name="Dong J.J."/>
            <person name="Evans C."/>
            <person name="Frederickson K.M."/>
            <person name="Flicek P."/>
            <person name="Florea L."/>
            <person name="Folkerts O."/>
            <person name="Groenen M.A."/>
            <person name="Harkins T.T."/>
            <person name="Herrero J."/>
            <person name="Hoffmann S."/>
            <person name="Megens H.J."/>
            <person name="Jiang A."/>
            <person name="de Jong P."/>
            <person name="Kaiser P."/>
            <person name="Kim H."/>
            <person name="Kim K.W."/>
            <person name="Kim S."/>
            <person name="Langenberger D."/>
            <person name="Lee M.K."/>
            <person name="Lee T."/>
            <person name="Mane S."/>
            <person name="Marcais G."/>
            <person name="Marz M."/>
            <person name="McElroy A.P."/>
            <person name="Modise T."/>
            <person name="Nefedov M."/>
            <person name="Notredame C."/>
            <person name="Paton I.R."/>
            <person name="Payne W.S."/>
            <person name="Pertea G."/>
            <person name="Prickett D."/>
            <person name="Puiu D."/>
            <person name="Qioa D."/>
            <person name="Raineri E."/>
            <person name="Ruffier M."/>
            <person name="Salzberg S.L."/>
            <person name="Schatz M.C."/>
            <person name="Scheuring C."/>
            <person name="Schmidt C.J."/>
            <person name="Schroeder S."/>
            <person name="Searle S.M."/>
            <person name="Smith E.J."/>
            <person name="Smith J."/>
            <person name="Sonstegard T.S."/>
            <person name="Stadler P.F."/>
            <person name="Tafer H."/>
            <person name="Tu Z.J."/>
            <person name="Van Tassell C.P."/>
            <person name="Vilella A.J."/>
            <person name="Williams K.P."/>
            <person name="Yorke J.A."/>
            <person name="Zhang L."/>
            <person name="Zhang H.B."/>
            <person name="Zhang X."/>
            <person name="Zhang Y."/>
            <person name="Reed K.M."/>
        </authorList>
    </citation>
    <scope>NUCLEOTIDE SEQUENCE [LARGE SCALE GENOMIC DNA]</scope>
</reference>